<organism evidence="9 10">
    <name type="scientific">Iodidimonas gelatinilytica</name>
    <dbReference type="NCBI Taxonomy" id="1236966"/>
    <lineage>
        <taxon>Bacteria</taxon>
        <taxon>Pseudomonadati</taxon>
        <taxon>Pseudomonadota</taxon>
        <taxon>Alphaproteobacteria</taxon>
        <taxon>Iodidimonadales</taxon>
        <taxon>Iodidimonadaceae</taxon>
        <taxon>Iodidimonas</taxon>
    </lineage>
</organism>
<feature type="transmembrane region" description="Helical" evidence="7">
    <location>
        <begin position="250"/>
        <end position="273"/>
    </location>
</feature>
<dbReference type="PRINTS" id="PR01035">
    <property type="entry name" value="TCRTETA"/>
</dbReference>
<dbReference type="PANTHER" id="PTHR23504">
    <property type="entry name" value="MAJOR FACILITATOR SUPERFAMILY DOMAIN-CONTAINING PROTEIN 10"/>
    <property type="match status" value="1"/>
</dbReference>
<dbReference type="InterPro" id="IPR036259">
    <property type="entry name" value="MFS_trans_sf"/>
</dbReference>
<name>A0A5A7MMP9_9PROT</name>
<evidence type="ECO:0000256" key="3">
    <source>
        <dbReference type="ARBA" id="ARBA00022692"/>
    </source>
</evidence>
<proteinExistence type="predicted"/>
<evidence type="ECO:0000259" key="8">
    <source>
        <dbReference type="PROSITE" id="PS50850"/>
    </source>
</evidence>
<dbReference type="Proteomes" id="UP000322084">
    <property type="component" value="Unassembled WGS sequence"/>
</dbReference>
<keyword evidence="4 7" id="KW-1133">Transmembrane helix</keyword>
<feature type="transmembrane region" description="Helical" evidence="7">
    <location>
        <begin position="161"/>
        <end position="183"/>
    </location>
</feature>
<evidence type="ECO:0000313" key="9">
    <source>
        <dbReference type="EMBL" id="GEQ97250.1"/>
    </source>
</evidence>
<dbReference type="InterPro" id="IPR020846">
    <property type="entry name" value="MFS_dom"/>
</dbReference>
<dbReference type="PANTHER" id="PTHR23504:SF15">
    <property type="entry name" value="MAJOR FACILITATOR SUPERFAMILY (MFS) PROFILE DOMAIN-CONTAINING PROTEIN"/>
    <property type="match status" value="1"/>
</dbReference>
<dbReference type="GO" id="GO:0022857">
    <property type="term" value="F:transmembrane transporter activity"/>
    <property type="evidence" value="ECO:0007669"/>
    <property type="project" value="InterPro"/>
</dbReference>
<evidence type="ECO:0000313" key="10">
    <source>
        <dbReference type="Proteomes" id="UP000322084"/>
    </source>
</evidence>
<feature type="transmembrane region" description="Helical" evidence="7">
    <location>
        <begin position="195"/>
        <end position="214"/>
    </location>
</feature>
<comment type="caution">
    <text evidence="9">The sequence shown here is derived from an EMBL/GenBank/DDBJ whole genome shotgun (WGS) entry which is preliminary data.</text>
</comment>
<dbReference type="InterPro" id="IPR011701">
    <property type="entry name" value="MFS"/>
</dbReference>
<feature type="transmembrane region" description="Helical" evidence="7">
    <location>
        <begin position="59"/>
        <end position="81"/>
    </location>
</feature>
<feature type="domain" description="Major facilitator superfamily (MFS) profile" evidence="8">
    <location>
        <begin position="1"/>
        <end position="339"/>
    </location>
</feature>
<dbReference type="EMBL" id="BKCL01000002">
    <property type="protein sequence ID" value="GEQ97250.1"/>
    <property type="molecule type" value="Genomic_DNA"/>
</dbReference>
<feature type="compositionally biased region" description="Low complexity" evidence="6">
    <location>
        <begin position="119"/>
        <end position="132"/>
    </location>
</feature>
<evidence type="ECO:0000256" key="5">
    <source>
        <dbReference type="ARBA" id="ARBA00023136"/>
    </source>
</evidence>
<dbReference type="Pfam" id="PF07690">
    <property type="entry name" value="MFS_1"/>
    <property type="match status" value="1"/>
</dbReference>
<evidence type="ECO:0000256" key="1">
    <source>
        <dbReference type="ARBA" id="ARBA00004141"/>
    </source>
</evidence>
<dbReference type="PROSITE" id="PS50850">
    <property type="entry name" value="MFS"/>
    <property type="match status" value="1"/>
</dbReference>
<accession>A0A5A7MMP9</accession>
<evidence type="ECO:0000256" key="2">
    <source>
        <dbReference type="ARBA" id="ARBA00022448"/>
    </source>
</evidence>
<feature type="transmembrane region" description="Helical" evidence="7">
    <location>
        <begin position="285"/>
        <end position="311"/>
    </location>
</feature>
<sequence length="360" mass="37978">MLTLFGAGVSYVLLGLAHSMVMVFVARGISGAMAGNVGVAMAAMADLSSNEGRTRAMGLIGVSFGLGFAAGPGLAAALASFSQTNALALSAFAAAILSFTACLLAFLRLPKHLRRPDTNTDTETGTATTPEAQQSAAPHSDEQIIRSKRFLAFLDSPRKTLLLMQFVVSSSAQSMVFSMTGFWANDVWNWNERQVGFLIMAVGLVIAALQAFVVSPLADRLGEVRTYLVALCCSIIGCLMVLLMPTILPVVLLAFPLMMGGMTLSFPVLNSLVSQRNEAHVQGAALGLANGFSAIGRVIGPTLGGGLMAAFGPRAPFMATMTFAFMGVVWALFEIRNGPKPRSGRRLAAPTLRQAKWRGL</sequence>
<keyword evidence="2" id="KW-0813">Transport</keyword>
<keyword evidence="5 7" id="KW-0472">Membrane</keyword>
<evidence type="ECO:0000256" key="7">
    <source>
        <dbReference type="SAM" id="Phobius"/>
    </source>
</evidence>
<comment type="subcellular location">
    <subcellularLocation>
        <location evidence="1">Membrane</location>
        <topology evidence="1">Multi-pass membrane protein</topology>
    </subcellularLocation>
</comment>
<feature type="transmembrane region" description="Helical" evidence="7">
    <location>
        <begin position="226"/>
        <end position="244"/>
    </location>
</feature>
<dbReference type="AlphaFoldDB" id="A0A5A7MMP9"/>
<evidence type="ECO:0000256" key="4">
    <source>
        <dbReference type="ARBA" id="ARBA00022989"/>
    </source>
</evidence>
<keyword evidence="3 7" id="KW-0812">Transmembrane</keyword>
<dbReference type="SUPFAM" id="SSF103473">
    <property type="entry name" value="MFS general substrate transporter"/>
    <property type="match status" value="1"/>
</dbReference>
<evidence type="ECO:0000256" key="6">
    <source>
        <dbReference type="SAM" id="MobiDB-lite"/>
    </source>
</evidence>
<dbReference type="InterPro" id="IPR001958">
    <property type="entry name" value="Tet-R_TetA/multi-R_MdtG-like"/>
</dbReference>
<reference evidence="9 10" key="1">
    <citation type="submission" date="2019-09" db="EMBL/GenBank/DDBJ databases">
        <title>NBRP : Genome information of microbial organism related human and environment.</title>
        <authorList>
            <person name="Hattori M."/>
            <person name="Oshima K."/>
            <person name="Inaba H."/>
            <person name="Suda W."/>
            <person name="Sakamoto M."/>
            <person name="Iino T."/>
            <person name="Kitahara M."/>
            <person name="Oshida Y."/>
            <person name="Iida T."/>
            <person name="Kudo T."/>
            <person name="Itoh T."/>
            <person name="Ohkuma M."/>
        </authorList>
    </citation>
    <scope>NUCLEOTIDE SEQUENCE [LARGE SCALE GENOMIC DNA]</scope>
    <source>
        <strain evidence="9 10">Hi-2</strain>
    </source>
</reference>
<feature type="transmembrane region" description="Helical" evidence="7">
    <location>
        <begin position="317"/>
        <end position="335"/>
    </location>
</feature>
<protein>
    <recommendedName>
        <fullName evidence="8">Major facilitator superfamily (MFS) profile domain-containing protein</fullName>
    </recommendedName>
</protein>
<dbReference type="GO" id="GO:0016020">
    <property type="term" value="C:membrane"/>
    <property type="evidence" value="ECO:0007669"/>
    <property type="project" value="UniProtKB-SubCell"/>
</dbReference>
<feature type="transmembrane region" description="Helical" evidence="7">
    <location>
        <begin position="87"/>
        <end position="107"/>
    </location>
</feature>
<gene>
    <name evidence="9" type="ORF">JCM17844_08870</name>
</gene>
<dbReference type="Gene3D" id="1.20.1250.20">
    <property type="entry name" value="MFS general substrate transporter like domains"/>
    <property type="match status" value="1"/>
</dbReference>
<feature type="region of interest" description="Disordered" evidence="6">
    <location>
        <begin position="115"/>
        <end position="141"/>
    </location>
</feature>